<reference evidence="1" key="2">
    <citation type="submission" date="2023-05" db="EMBL/GenBank/DDBJ databases">
        <authorList>
            <person name="Fouks B."/>
        </authorList>
    </citation>
    <scope>NUCLEOTIDE SEQUENCE</scope>
    <source>
        <strain evidence="1">Stay&amp;Tobe</strain>
        <tissue evidence="1">Testes</tissue>
    </source>
</reference>
<reference evidence="1" key="1">
    <citation type="journal article" date="2023" name="IScience">
        <title>Live-bearing cockroach genome reveals convergent evolutionary mechanisms linked to viviparity in insects and beyond.</title>
        <authorList>
            <person name="Fouks B."/>
            <person name="Harrison M.C."/>
            <person name="Mikhailova A.A."/>
            <person name="Marchal E."/>
            <person name="English S."/>
            <person name="Carruthers M."/>
            <person name="Jennings E.C."/>
            <person name="Chiamaka E.L."/>
            <person name="Frigard R.A."/>
            <person name="Pippel M."/>
            <person name="Attardo G.M."/>
            <person name="Benoit J.B."/>
            <person name="Bornberg-Bauer E."/>
            <person name="Tobe S.S."/>
        </authorList>
    </citation>
    <scope>NUCLEOTIDE SEQUENCE</scope>
    <source>
        <strain evidence="1">Stay&amp;Tobe</strain>
    </source>
</reference>
<gene>
    <name evidence="1" type="ORF">L9F63_000570</name>
</gene>
<name>A0AAD8AM72_DIPPU</name>
<accession>A0AAD8AM72</accession>
<proteinExistence type="predicted"/>
<evidence type="ECO:0000313" key="1">
    <source>
        <dbReference type="EMBL" id="KAJ9601275.1"/>
    </source>
</evidence>
<organism evidence="1 2">
    <name type="scientific">Diploptera punctata</name>
    <name type="common">Pacific beetle cockroach</name>
    <dbReference type="NCBI Taxonomy" id="6984"/>
    <lineage>
        <taxon>Eukaryota</taxon>
        <taxon>Metazoa</taxon>
        <taxon>Ecdysozoa</taxon>
        <taxon>Arthropoda</taxon>
        <taxon>Hexapoda</taxon>
        <taxon>Insecta</taxon>
        <taxon>Pterygota</taxon>
        <taxon>Neoptera</taxon>
        <taxon>Polyneoptera</taxon>
        <taxon>Dictyoptera</taxon>
        <taxon>Blattodea</taxon>
        <taxon>Blaberoidea</taxon>
        <taxon>Blaberidae</taxon>
        <taxon>Diplopterinae</taxon>
        <taxon>Diploptera</taxon>
    </lineage>
</organism>
<protein>
    <submittedName>
        <fullName evidence="1">Uncharacterized protein</fullName>
    </submittedName>
</protein>
<dbReference type="Proteomes" id="UP001233999">
    <property type="component" value="Unassembled WGS sequence"/>
</dbReference>
<dbReference type="AlphaFoldDB" id="A0AAD8AM72"/>
<evidence type="ECO:0000313" key="2">
    <source>
        <dbReference type="Proteomes" id="UP001233999"/>
    </source>
</evidence>
<feature type="non-terminal residue" evidence="1">
    <location>
        <position position="369"/>
    </location>
</feature>
<keyword evidence="2" id="KW-1185">Reference proteome</keyword>
<sequence>LHHYKKQCYPPNESFNIIETCAEVNLQGIVNHTAERLLLHLEEVQIKQKQLDLRQVRARLSPRSTHYLDGYLRGSLLSVRTYYLTTVISIQLSPCGPEKVGPSFPFAVLESSPHIRLVSLVFHCYNMVHDLLLCSGILDDVLCIVAQFAEAFLVWLVESLSGANLVVEAMDCIPYYPCIVVSYAQVFGAVFPTPRTLFMKRAFTVSIFVKSLFLKPSVAHFFVGGLKDIGTSSVFVERRLFLERLCSIDMEVFIRVDVDDLLNHSSSYCFKSEDMREYDSLEDYDGMLVQVLNMVALVLKMGALVDSIEGVEGVDGVEGVEGCCIGEYAGFVRYNVGSGVEGVKGDCIGKDVGVGRRNFEKSALKDTLQ</sequence>
<feature type="non-terminal residue" evidence="1">
    <location>
        <position position="1"/>
    </location>
</feature>
<comment type="caution">
    <text evidence="1">The sequence shown here is derived from an EMBL/GenBank/DDBJ whole genome shotgun (WGS) entry which is preliminary data.</text>
</comment>
<dbReference type="EMBL" id="JASPKZ010000024">
    <property type="protein sequence ID" value="KAJ9601275.1"/>
    <property type="molecule type" value="Genomic_DNA"/>
</dbReference>